<dbReference type="EMBL" id="JAIWYP010000007">
    <property type="protein sequence ID" value="KAH3791434.1"/>
    <property type="molecule type" value="Genomic_DNA"/>
</dbReference>
<reference evidence="2" key="2">
    <citation type="submission" date="2020-11" db="EMBL/GenBank/DDBJ databases">
        <authorList>
            <person name="McCartney M.A."/>
            <person name="Auch B."/>
            <person name="Kono T."/>
            <person name="Mallez S."/>
            <person name="Becker A."/>
            <person name="Gohl D.M."/>
            <person name="Silverstein K.A.T."/>
            <person name="Koren S."/>
            <person name="Bechman K.B."/>
            <person name="Herman A."/>
            <person name="Abrahante J.E."/>
            <person name="Garbe J."/>
        </authorList>
    </citation>
    <scope>NUCLEOTIDE SEQUENCE</scope>
    <source>
        <strain evidence="2">Duluth1</strain>
        <tissue evidence="2">Whole animal</tissue>
    </source>
</reference>
<evidence type="ECO:0000313" key="2">
    <source>
        <dbReference type="EMBL" id="KAH3791434.1"/>
    </source>
</evidence>
<feature type="compositionally biased region" description="Low complexity" evidence="1">
    <location>
        <begin position="365"/>
        <end position="375"/>
    </location>
</feature>
<reference evidence="2" key="1">
    <citation type="journal article" date="2019" name="bioRxiv">
        <title>The Genome of the Zebra Mussel, Dreissena polymorpha: A Resource for Invasive Species Research.</title>
        <authorList>
            <person name="McCartney M.A."/>
            <person name="Auch B."/>
            <person name="Kono T."/>
            <person name="Mallez S."/>
            <person name="Zhang Y."/>
            <person name="Obille A."/>
            <person name="Becker A."/>
            <person name="Abrahante J.E."/>
            <person name="Garbe J."/>
            <person name="Badalamenti J.P."/>
            <person name="Herman A."/>
            <person name="Mangelson H."/>
            <person name="Liachko I."/>
            <person name="Sullivan S."/>
            <person name="Sone E.D."/>
            <person name="Koren S."/>
            <person name="Silverstein K.A.T."/>
            <person name="Beckman K.B."/>
            <person name="Gohl D.M."/>
        </authorList>
    </citation>
    <scope>NUCLEOTIDE SEQUENCE</scope>
    <source>
        <strain evidence="2">Duluth1</strain>
        <tissue evidence="2">Whole animal</tissue>
    </source>
</reference>
<evidence type="ECO:0000313" key="3">
    <source>
        <dbReference type="Proteomes" id="UP000828390"/>
    </source>
</evidence>
<accession>A0A9D4J0H8</accession>
<comment type="caution">
    <text evidence="2">The sequence shown here is derived from an EMBL/GenBank/DDBJ whole genome shotgun (WGS) entry which is preliminary data.</text>
</comment>
<sequence>MTYLNLDDLPTTTANVADCLHGNLQSSTNEPFYSLNDAVEKLMNAHLMTGCILTIGNSEPFYSTCILKNDDNYYVFDSHSKNEVGMLEADGGTACLTEHRTIFALCNFVRHLSASLHLKQPVPFEMAAITLPVTPLQIGSSDHSTDTDSNFFFYPCSDGECCCKLLMANEAIERTQYSNEDSSTELSSLYSEDQDGFKSQIDAVLCDLNNSDLLLSCIDNTLLDDSMREGAMKQSDGVLDYNMRERAMKQSDGVLGDSMCERTMKQYDGVLDGASIDADVLSLTEYETAFGTDEFSKAETNNCSDNVCKNDQNTGDLDLDPDLDLDVGDGNDVDVCAGEDDCIENDKDDADDERVDDENNDDSDSTLSCTSDDIP</sequence>
<dbReference type="Proteomes" id="UP000828390">
    <property type="component" value="Unassembled WGS sequence"/>
</dbReference>
<feature type="region of interest" description="Disordered" evidence="1">
    <location>
        <begin position="336"/>
        <end position="375"/>
    </location>
</feature>
<evidence type="ECO:0000256" key="1">
    <source>
        <dbReference type="SAM" id="MobiDB-lite"/>
    </source>
</evidence>
<dbReference type="AlphaFoldDB" id="A0A9D4J0H8"/>
<gene>
    <name evidence="2" type="ORF">DPMN_144920</name>
</gene>
<proteinExistence type="predicted"/>
<keyword evidence="3" id="KW-1185">Reference proteome</keyword>
<protein>
    <submittedName>
        <fullName evidence="2">Uncharacterized protein</fullName>
    </submittedName>
</protein>
<dbReference type="Gene3D" id="3.90.70.120">
    <property type="match status" value="1"/>
</dbReference>
<feature type="compositionally biased region" description="Acidic residues" evidence="1">
    <location>
        <begin position="336"/>
        <end position="364"/>
    </location>
</feature>
<name>A0A9D4J0H8_DREPO</name>
<organism evidence="2 3">
    <name type="scientific">Dreissena polymorpha</name>
    <name type="common">Zebra mussel</name>
    <name type="synonym">Mytilus polymorpha</name>
    <dbReference type="NCBI Taxonomy" id="45954"/>
    <lineage>
        <taxon>Eukaryota</taxon>
        <taxon>Metazoa</taxon>
        <taxon>Spiralia</taxon>
        <taxon>Lophotrochozoa</taxon>
        <taxon>Mollusca</taxon>
        <taxon>Bivalvia</taxon>
        <taxon>Autobranchia</taxon>
        <taxon>Heteroconchia</taxon>
        <taxon>Euheterodonta</taxon>
        <taxon>Imparidentia</taxon>
        <taxon>Neoheterodontei</taxon>
        <taxon>Myida</taxon>
        <taxon>Dreissenoidea</taxon>
        <taxon>Dreissenidae</taxon>
        <taxon>Dreissena</taxon>
    </lineage>
</organism>